<comment type="subcellular location">
    <subcellularLocation>
        <location evidence="1">Cell membrane</location>
        <topology evidence="1">Multi-pass membrane protein</topology>
    </subcellularLocation>
</comment>
<feature type="transmembrane region" description="Helical" evidence="8">
    <location>
        <begin position="61"/>
        <end position="85"/>
    </location>
</feature>
<protein>
    <submittedName>
        <fullName evidence="9">Rod shape-determining protein MreD</fullName>
    </submittedName>
</protein>
<sequence length="179" mass="20553">MRIFKQWVLAIALYLALVMEGTLSVYLQPALTYQHGRAGFLLLPIAVLIIAYEDERNEKEIWLALAAGVVADLYFWGIIGIYTFILPALSAFGRWYARVFPELFVFRLLGNIVAITVSCLYTWLVFRLIGWTDLTLKAIGFSLLYTAGWTTGISLATYWLWAKLARSYPFLVDLDNYRY</sequence>
<dbReference type="InterPro" id="IPR007227">
    <property type="entry name" value="Cell_shape_determining_MreD"/>
</dbReference>
<keyword evidence="4 8" id="KW-0812">Transmembrane</keyword>
<dbReference type="Proteomes" id="UP001200334">
    <property type="component" value="Unassembled WGS sequence"/>
</dbReference>
<dbReference type="Pfam" id="PF04093">
    <property type="entry name" value="MreD"/>
    <property type="match status" value="1"/>
</dbReference>
<evidence type="ECO:0000313" key="9">
    <source>
        <dbReference type="EMBL" id="AZA16378.1"/>
    </source>
</evidence>
<name>A0A061BZY0_LACDL</name>
<dbReference type="GO" id="GO:0005886">
    <property type="term" value="C:plasma membrane"/>
    <property type="evidence" value="ECO:0007669"/>
    <property type="project" value="UniProtKB-SubCell"/>
</dbReference>
<evidence type="ECO:0000256" key="3">
    <source>
        <dbReference type="ARBA" id="ARBA00022475"/>
    </source>
</evidence>
<evidence type="ECO:0000313" key="11">
    <source>
        <dbReference type="Proteomes" id="UP001200334"/>
    </source>
</evidence>
<evidence type="ECO:0000256" key="2">
    <source>
        <dbReference type="ARBA" id="ARBA00007776"/>
    </source>
</evidence>
<proteinExistence type="inferred from homology"/>
<feature type="transmembrane region" description="Helical" evidence="8">
    <location>
        <begin position="138"/>
        <end position="161"/>
    </location>
</feature>
<dbReference type="AlphaFoldDB" id="A0A061BZY0"/>
<feature type="transmembrane region" description="Helical" evidence="8">
    <location>
        <begin position="7"/>
        <end position="27"/>
    </location>
</feature>
<evidence type="ECO:0000256" key="8">
    <source>
        <dbReference type="SAM" id="Phobius"/>
    </source>
</evidence>
<evidence type="ECO:0000256" key="7">
    <source>
        <dbReference type="ARBA" id="ARBA00023136"/>
    </source>
</evidence>
<keyword evidence="3" id="KW-1003">Cell membrane</keyword>
<feature type="transmembrane region" description="Helical" evidence="8">
    <location>
        <begin position="105"/>
        <end position="126"/>
    </location>
</feature>
<evidence type="ECO:0000256" key="6">
    <source>
        <dbReference type="ARBA" id="ARBA00022989"/>
    </source>
</evidence>
<dbReference type="RefSeq" id="WP_013439332.1">
    <property type="nucleotide sequence ID" value="NZ_BJLO01000002.1"/>
</dbReference>
<evidence type="ECO:0000256" key="5">
    <source>
        <dbReference type="ARBA" id="ARBA00022960"/>
    </source>
</evidence>
<keyword evidence="7 8" id="KW-0472">Membrane</keyword>
<accession>A0A061BZY0</accession>
<reference evidence="10 11" key="2">
    <citation type="submission" date="2021-12" db="EMBL/GenBank/DDBJ databases">
        <title>Antimicrobial susceptibility of Lactobacillus delbrueckii subsp. lactis obtained from milk products and other habitats.</title>
        <authorList>
            <person name="Shani N."/>
        </authorList>
    </citation>
    <scope>NUCLEOTIDE SEQUENCE [LARGE SCALE GENOMIC DNA]</scope>
    <source>
        <strain evidence="10 11">FAM 21755</strain>
    </source>
</reference>
<feature type="transmembrane region" description="Helical" evidence="8">
    <location>
        <begin position="33"/>
        <end position="52"/>
    </location>
</feature>
<dbReference type="GO" id="GO:0008360">
    <property type="term" value="P:regulation of cell shape"/>
    <property type="evidence" value="ECO:0007669"/>
    <property type="project" value="UniProtKB-KW"/>
</dbReference>
<keyword evidence="6 8" id="KW-1133">Transmembrane helix</keyword>
<comment type="similarity">
    <text evidence="2">Belongs to the MreD family.</text>
</comment>
<evidence type="ECO:0000256" key="1">
    <source>
        <dbReference type="ARBA" id="ARBA00004651"/>
    </source>
</evidence>
<reference evidence="9" key="1">
    <citation type="submission" date="2018-07" db="EMBL/GenBank/DDBJ databases">
        <authorList>
            <person name="Somerville V."/>
        </authorList>
    </citation>
    <scope>NUCLEOTIDE SEQUENCE</scope>
    <source>
        <strain evidence="9">NWC_2_2</strain>
    </source>
</reference>
<keyword evidence="5" id="KW-0133">Cell shape</keyword>
<evidence type="ECO:0000256" key="4">
    <source>
        <dbReference type="ARBA" id="ARBA00022692"/>
    </source>
</evidence>
<dbReference type="OrthoDB" id="2148512at2"/>
<organism evidence="9">
    <name type="scientific">Lactobacillus delbrueckii subsp. lactis</name>
    <dbReference type="NCBI Taxonomy" id="29397"/>
    <lineage>
        <taxon>Bacteria</taxon>
        <taxon>Bacillati</taxon>
        <taxon>Bacillota</taxon>
        <taxon>Bacilli</taxon>
        <taxon>Lactobacillales</taxon>
        <taxon>Lactobacillaceae</taxon>
        <taxon>Lactobacillus</taxon>
    </lineage>
</organism>
<evidence type="ECO:0000313" key="10">
    <source>
        <dbReference type="EMBL" id="MCD5562614.1"/>
    </source>
</evidence>
<gene>
    <name evidence="10" type="primary">mreD</name>
    <name evidence="9" type="ORF">DQL93_07650</name>
    <name evidence="10" type="ORF">LOB85_00265</name>
</gene>
<dbReference type="EMBL" id="JAJNUY010000001">
    <property type="protein sequence ID" value="MCD5562614.1"/>
    <property type="molecule type" value="Genomic_DNA"/>
</dbReference>
<dbReference type="EMBL" id="CP031023">
    <property type="protein sequence ID" value="AZA16378.1"/>
    <property type="molecule type" value="Genomic_DNA"/>
</dbReference>